<dbReference type="InterPro" id="IPR013106">
    <property type="entry name" value="Ig_V-set"/>
</dbReference>
<evidence type="ECO:0000256" key="3">
    <source>
        <dbReference type="ARBA" id="ARBA00022989"/>
    </source>
</evidence>
<feature type="chain" id="PRO_5022837644" evidence="8">
    <location>
        <begin position="25"/>
        <end position="431"/>
    </location>
</feature>
<sequence length="431" mass="48362">MEIRNTFVFHILLLIAGGIGECLAVKHLILTEGDTLVLKCLKNSIGSVNMEWRNPKGHALFFNEQKGLKDSRTSVFTLNDSEFSINLSNVQLKDEGVYRCLEYADKITTKRYRVKVLGTPRIEMSEHGGHKIIKCTTAAHDHPPELSWLLSGIEIEAQPNTSWESGSNRSSVVSVLKVKTHIRKATVKCLAKHRALSKPLVDFITIENDSVKVSTPSYSRTTDKQMITETMITETSAAFISTEHMALTSVAERPEVTSTTESTTLNSEQTQYTDTSDNNSTEGFQTKNVTSLEGFGIENKHKPDHQFALNQSSPLLVLLVTCLILCLLIVVIFFAIKLRRAHLAWKRENEESDQSVESSKSKSSHEEKQAQERRRKGFWNSNFTVYKVEEETPQNVTNSSSTRETVITETEDSSRTASSKLEVACVKETEL</sequence>
<comment type="subcellular location">
    <subcellularLocation>
        <location evidence="1">Membrane</location>
        <topology evidence="1">Single-pass membrane protein</topology>
    </subcellularLocation>
</comment>
<evidence type="ECO:0000256" key="6">
    <source>
        <dbReference type="SAM" id="MobiDB-lite"/>
    </source>
</evidence>
<keyword evidence="3 7" id="KW-1133">Transmembrane helix</keyword>
<organism evidence="10 11">
    <name type="scientific">Triplophysa tibetana</name>
    <dbReference type="NCBI Taxonomy" id="1572043"/>
    <lineage>
        <taxon>Eukaryota</taxon>
        <taxon>Metazoa</taxon>
        <taxon>Chordata</taxon>
        <taxon>Craniata</taxon>
        <taxon>Vertebrata</taxon>
        <taxon>Euteleostomi</taxon>
        <taxon>Actinopterygii</taxon>
        <taxon>Neopterygii</taxon>
        <taxon>Teleostei</taxon>
        <taxon>Ostariophysi</taxon>
        <taxon>Cypriniformes</taxon>
        <taxon>Nemacheilidae</taxon>
        <taxon>Triplophysa</taxon>
    </lineage>
</organism>
<dbReference type="InterPro" id="IPR036179">
    <property type="entry name" value="Ig-like_dom_sf"/>
</dbReference>
<gene>
    <name evidence="10" type="ORF">E1301_Tti000312</name>
</gene>
<feature type="region of interest" description="Disordered" evidence="6">
    <location>
        <begin position="251"/>
        <end position="284"/>
    </location>
</feature>
<keyword evidence="4 7" id="KW-0472">Membrane</keyword>
<keyword evidence="8" id="KW-0732">Signal</keyword>
<dbReference type="PROSITE" id="PS50835">
    <property type="entry name" value="IG_LIKE"/>
    <property type="match status" value="1"/>
</dbReference>
<dbReference type="GO" id="GO:0008037">
    <property type="term" value="P:cell recognition"/>
    <property type="evidence" value="ECO:0007669"/>
    <property type="project" value="TreeGrafter"/>
</dbReference>
<evidence type="ECO:0000256" key="8">
    <source>
        <dbReference type="SAM" id="SignalP"/>
    </source>
</evidence>
<accession>A0A5A9N1W0</accession>
<dbReference type="Gene3D" id="2.60.40.10">
    <property type="entry name" value="Immunoglobulins"/>
    <property type="match status" value="2"/>
</dbReference>
<evidence type="ECO:0000256" key="5">
    <source>
        <dbReference type="ARBA" id="ARBA00023157"/>
    </source>
</evidence>
<dbReference type="Proteomes" id="UP000324632">
    <property type="component" value="Chromosome 23"/>
</dbReference>
<dbReference type="PANTHER" id="PTHR47118:SF1">
    <property type="entry name" value="CYTOTOXIC AND REGULATORY T-CELL MOLECULE"/>
    <property type="match status" value="1"/>
</dbReference>
<protein>
    <submittedName>
        <fullName evidence="10">Cytotoxic and regulatory T-cell molecule</fullName>
    </submittedName>
</protein>
<dbReference type="AlphaFoldDB" id="A0A5A9N1W0"/>
<evidence type="ECO:0000313" key="10">
    <source>
        <dbReference type="EMBL" id="KAA0704044.1"/>
    </source>
</evidence>
<feature type="signal peptide" evidence="8">
    <location>
        <begin position="1"/>
        <end position="24"/>
    </location>
</feature>
<dbReference type="EMBL" id="SOYY01000023">
    <property type="protein sequence ID" value="KAA0704044.1"/>
    <property type="molecule type" value="Genomic_DNA"/>
</dbReference>
<feature type="region of interest" description="Disordered" evidence="6">
    <location>
        <begin position="390"/>
        <end position="419"/>
    </location>
</feature>
<dbReference type="SMART" id="SM00409">
    <property type="entry name" value="IG"/>
    <property type="match status" value="1"/>
</dbReference>
<evidence type="ECO:0000259" key="9">
    <source>
        <dbReference type="PROSITE" id="PS50835"/>
    </source>
</evidence>
<dbReference type="SUPFAM" id="SSF48726">
    <property type="entry name" value="Immunoglobulin"/>
    <property type="match status" value="2"/>
</dbReference>
<dbReference type="GO" id="GO:0002860">
    <property type="term" value="P:positive regulation of natural killer cell mediated cytotoxicity directed against tumor cell target"/>
    <property type="evidence" value="ECO:0007669"/>
    <property type="project" value="TreeGrafter"/>
</dbReference>
<comment type="caution">
    <text evidence="10">The sequence shown here is derived from an EMBL/GenBank/DDBJ whole genome shotgun (WGS) entry which is preliminary data.</text>
</comment>
<dbReference type="Pfam" id="PF07686">
    <property type="entry name" value="V-set"/>
    <property type="match status" value="1"/>
</dbReference>
<evidence type="ECO:0000256" key="7">
    <source>
        <dbReference type="SAM" id="Phobius"/>
    </source>
</evidence>
<dbReference type="GO" id="GO:0005886">
    <property type="term" value="C:plasma membrane"/>
    <property type="evidence" value="ECO:0007669"/>
    <property type="project" value="TreeGrafter"/>
</dbReference>
<dbReference type="GO" id="GO:0005102">
    <property type="term" value="F:signaling receptor binding"/>
    <property type="evidence" value="ECO:0007669"/>
    <property type="project" value="TreeGrafter"/>
</dbReference>
<feature type="transmembrane region" description="Helical" evidence="7">
    <location>
        <begin position="315"/>
        <end position="336"/>
    </location>
</feature>
<reference evidence="10 11" key="1">
    <citation type="journal article" date="2019" name="Mol. Ecol. Resour.">
        <title>Chromosome-level genome assembly of Triplophysa tibetana, a fish adapted to the harsh high-altitude environment of the Tibetan Plateau.</title>
        <authorList>
            <person name="Yang X."/>
            <person name="Liu H."/>
            <person name="Ma Z."/>
            <person name="Zou Y."/>
            <person name="Zou M."/>
            <person name="Mao Y."/>
            <person name="Li X."/>
            <person name="Wang H."/>
            <person name="Chen T."/>
            <person name="Wang W."/>
            <person name="Yang R."/>
        </authorList>
    </citation>
    <scope>NUCLEOTIDE SEQUENCE [LARGE SCALE GENOMIC DNA]</scope>
    <source>
        <strain evidence="10">TTIB1903HZAU</strain>
        <tissue evidence="10">Muscle</tissue>
    </source>
</reference>
<evidence type="ECO:0000256" key="1">
    <source>
        <dbReference type="ARBA" id="ARBA00004167"/>
    </source>
</evidence>
<dbReference type="GO" id="GO:0002355">
    <property type="term" value="P:detection of tumor cell"/>
    <property type="evidence" value="ECO:0007669"/>
    <property type="project" value="TreeGrafter"/>
</dbReference>
<feature type="compositionally biased region" description="Low complexity" evidence="6">
    <location>
        <begin position="256"/>
        <end position="270"/>
    </location>
</feature>
<proteinExistence type="predicted"/>
<evidence type="ECO:0000256" key="4">
    <source>
        <dbReference type="ARBA" id="ARBA00023136"/>
    </source>
</evidence>
<name>A0A5A9N1W0_9TELE</name>
<dbReference type="InterPro" id="IPR013783">
    <property type="entry name" value="Ig-like_fold"/>
</dbReference>
<feature type="compositionally biased region" description="Polar residues" evidence="6">
    <location>
        <begin position="271"/>
        <end position="284"/>
    </location>
</feature>
<keyword evidence="11" id="KW-1185">Reference proteome</keyword>
<evidence type="ECO:0000313" key="11">
    <source>
        <dbReference type="Proteomes" id="UP000324632"/>
    </source>
</evidence>
<feature type="compositionally biased region" description="Basic and acidic residues" evidence="6">
    <location>
        <begin position="359"/>
        <end position="372"/>
    </location>
</feature>
<evidence type="ECO:0000256" key="2">
    <source>
        <dbReference type="ARBA" id="ARBA00022692"/>
    </source>
</evidence>
<dbReference type="InterPro" id="IPR053096">
    <property type="entry name" value="CRTAM"/>
</dbReference>
<dbReference type="Pfam" id="PF08205">
    <property type="entry name" value="C2-set_2"/>
    <property type="match status" value="1"/>
</dbReference>
<feature type="domain" description="Ig-like" evidence="9">
    <location>
        <begin position="32"/>
        <end position="100"/>
    </location>
</feature>
<feature type="region of interest" description="Disordered" evidence="6">
    <location>
        <begin position="347"/>
        <end position="376"/>
    </location>
</feature>
<dbReference type="InterPro" id="IPR013162">
    <property type="entry name" value="CD80_C2-set"/>
</dbReference>
<keyword evidence="2 7" id="KW-0812">Transmembrane</keyword>
<dbReference type="PANTHER" id="PTHR47118">
    <property type="entry name" value="CYTOTOXIC AND REGULATORY T-CELL MOLECULE"/>
    <property type="match status" value="1"/>
</dbReference>
<keyword evidence="5" id="KW-1015">Disulfide bond</keyword>
<feature type="compositionally biased region" description="Polar residues" evidence="6">
    <location>
        <begin position="393"/>
        <end position="408"/>
    </location>
</feature>
<dbReference type="InterPro" id="IPR003599">
    <property type="entry name" value="Ig_sub"/>
</dbReference>
<dbReference type="InterPro" id="IPR007110">
    <property type="entry name" value="Ig-like_dom"/>
</dbReference>